<evidence type="ECO:0000256" key="4">
    <source>
        <dbReference type="SAM" id="MobiDB-lite"/>
    </source>
</evidence>
<keyword evidence="2" id="KW-0560">Oxidoreductase</keyword>
<comment type="similarity">
    <text evidence="1 3">Belongs to the short-chain dehydrogenases/reductases (SDR) family.</text>
</comment>
<name>A0A4Z0MKX8_9BACT</name>
<dbReference type="PANTHER" id="PTHR44196:SF1">
    <property type="entry name" value="DEHYDROGENASE_REDUCTASE SDR FAMILY MEMBER 7B"/>
    <property type="match status" value="1"/>
</dbReference>
<feature type="compositionally biased region" description="Polar residues" evidence="4">
    <location>
        <begin position="339"/>
        <end position="355"/>
    </location>
</feature>
<feature type="domain" description="Ketoreductase" evidence="5">
    <location>
        <begin position="11"/>
        <end position="198"/>
    </location>
</feature>
<dbReference type="SMART" id="SM00822">
    <property type="entry name" value="PKS_KR"/>
    <property type="match status" value="1"/>
</dbReference>
<dbReference type="SUPFAM" id="SSF51735">
    <property type="entry name" value="NAD(P)-binding Rossmann-fold domains"/>
    <property type="match status" value="1"/>
</dbReference>
<dbReference type="GO" id="GO:0016491">
    <property type="term" value="F:oxidoreductase activity"/>
    <property type="evidence" value="ECO:0007669"/>
    <property type="project" value="UniProtKB-KW"/>
</dbReference>
<dbReference type="PRINTS" id="PR00080">
    <property type="entry name" value="SDRFAMILY"/>
</dbReference>
<evidence type="ECO:0000256" key="2">
    <source>
        <dbReference type="ARBA" id="ARBA00023002"/>
    </source>
</evidence>
<accession>A0A4Z0MKX8</accession>
<feature type="region of interest" description="Disordered" evidence="4">
    <location>
        <begin position="339"/>
        <end position="368"/>
    </location>
</feature>
<dbReference type="PANTHER" id="PTHR44196">
    <property type="entry name" value="DEHYDROGENASE/REDUCTASE SDR FAMILY MEMBER 7B"/>
    <property type="match status" value="1"/>
</dbReference>
<dbReference type="OrthoDB" id="9775296at2"/>
<dbReference type="PROSITE" id="PS00061">
    <property type="entry name" value="ADH_SHORT"/>
    <property type="match status" value="1"/>
</dbReference>
<sequence>MNLKLKPLHQQTIVITGASSGIGLVTARMAAKEGARVVLAARNAEALRQLAQEINSQGGQALAVPTDVGSEEDMMRLAAAAQAEFGGFDTWVNNAGVSIFGHCDEVSIPDMERMFATNFWGTVYGSRLAVQHYKQRQEPGALINIGSFFGDRATPVQSTYCASKHALHGWTNALRMELEVEKAPVSVTLIHPGRIDTPYNEHAQSYFEQQVAHRGMVYPPEAVAEAILFAAAHPKRDMYVGFQAKALTLAGHLAPRIMDKVMEALIYPTQLDPKRPSRNAETSALHKAGYGLHERGSHEGWFRSRSLYVKAEKHPLLAAAAVAGLSTVAWLLTKSRNASNGTSRIDADSSITTKENSIEADEPVVAQV</sequence>
<dbReference type="InterPro" id="IPR020904">
    <property type="entry name" value="Sc_DH/Rdtase_CS"/>
</dbReference>
<organism evidence="6 7">
    <name type="scientific">Hymenobacter wooponensis</name>
    <dbReference type="NCBI Taxonomy" id="1525360"/>
    <lineage>
        <taxon>Bacteria</taxon>
        <taxon>Pseudomonadati</taxon>
        <taxon>Bacteroidota</taxon>
        <taxon>Cytophagia</taxon>
        <taxon>Cytophagales</taxon>
        <taxon>Hymenobacteraceae</taxon>
        <taxon>Hymenobacter</taxon>
    </lineage>
</organism>
<dbReference type="Gene3D" id="3.40.50.720">
    <property type="entry name" value="NAD(P)-binding Rossmann-like Domain"/>
    <property type="match status" value="1"/>
</dbReference>
<dbReference type="Pfam" id="PF00106">
    <property type="entry name" value="adh_short"/>
    <property type="match status" value="1"/>
</dbReference>
<dbReference type="AlphaFoldDB" id="A0A4Z0MKX8"/>
<evidence type="ECO:0000313" key="6">
    <source>
        <dbReference type="EMBL" id="TGD79968.1"/>
    </source>
</evidence>
<evidence type="ECO:0000313" key="7">
    <source>
        <dbReference type="Proteomes" id="UP000298284"/>
    </source>
</evidence>
<evidence type="ECO:0000256" key="1">
    <source>
        <dbReference type="ARBA" id="ARBA00006484"/>
    </source>
</evidence>
<dbReference type="GO" id="GO:0016020">
    <property type="term" value="C:membrane"/>
    <property type="evidence" value="ECO:0007669"/>
    <property type="project" value="TreeGrafter"/>
</dbReference>
<dbReference type="Proteomes" id="UP000298284">
    <property type="component" value="Unassembled WGS sequence"/>
</dbReference>
<dbReference type="PRINTS" id="PR00081">
    <property type="entry name" value="GDHRDH"/>
</dbReference>
<comment type="caution">
    <text evidence="6">The sequence shown here is derived from an EMBL/GenBank/DDBJ whole genome shotgun (WGS) entry which is preliminary data.</text>
</comment>
<evidence type="ECO:0000256" key="3">
    <source>
        <dbReference type="RuleBase" id="RU000363"/>
    </source>
</evidence>
<dbReference type="CDD" id="cd05360">
    <property type="entry name" value="SDR_c3"/>
    <property type="match status" value="1"/>
</dbReference>
<dbReference type="InterPro" id="IPR002347">
    <property type="entry name" value="SDR_fam"/>
</dbReference>
<keyword evidence="7" id="KW-1185">Reference proteome</keyword>
<gene>
    <name evidence="6" type="ORF">EU557_16800</name>
</gene>
<reference evidence="6 7" key="1">
    <citation type="submission" date="2019-04" db="EMBL/GenBank/DDBJ databases">
        <authorList>
            <person name="Feng G."/>
            <person name="Zhang J."/>
            <person name="Zhu H."/>
        </authorList>
    </citation>
    <scope>NUCLEOTIDE SEQUENCE [LARGE SCALE GENOMIC DNA]</scope>
    <source>
        <strain evidence="6 7">JCM 19491</strain>
    </source>
</reference>
<protein>
    <submittedName>
        <fullName evidence="6">SDR family NAD(P)-dependent oxidoreductase</fullName>
    </submittedName>
</protein>
<proteinExistence type="inferred from homology"/>
<dbReference type="InterPro" id="IPR057326">
    <property type="entry name" value="KR_dom"/>
</dbReference>
<dbReference type="EMBL" id="SRKZ01000004">
    <property type="protein sequence ID" value="TGD79968.1"/>
    <property type="molecule type" value="Genomic_DNA"/>
</dbReference>
<dbReference type="InterPro" id="IPR036291">
    <property type="entry name" value="NAD(P)-bd_dom_sf"/>
</dbReference>
<evidence type="ECO:0000259" key="5">
    <source>
        <dbReference type="SMART" id="SM00822"/>
    </source>
</evidence>
<dbReference type="NCBIfam" id="NF005495">
    <property type="entry name" value="PRK07109.1"/>
    <property type="match status" value="1"/>
</dbReference>